<dbReference type="GO" id="GO:0005737">
    <property type="term" value="C:cytoplasm"/>
    <property type="evidence" value="ECO:0007669"/>
    <property type="project" value="TreeGrafter"/>
</dbReference>
<dbReference type="InterPro" id="IPR011040">
    <property type="entry name" value="Sialidase"/>
</dbReference>
<feature type="non-terminal residue" evidence="4">
    <location>
        <position position="392"/>
    </location>
</feature>
<protein>
    <submittedName>
        <fullName evidence="4">Trans-sialidase, putative</fullName>
    </submittedName>
</protein>
<dbReference type="SUPFAM" id="SSF50939">
    <property type="entry name" value="Sialidases"/>
    <property type="match status" value="1"/>
</dbReference>
<name>K2M224_TRYCR</name>
<feature type="domain" description="Sialidase" evidence="3">
    <location>
        <begin position="59"/>
        <end position="380"/>
    </location>
</feature>
<dbReference type="OrthoDB" id="252182at2759"/>
<dbReference type="PRINTS" id="PR01803">
    <property type="entry name" value="TCSIALIDASE"/>
</dbReference>
<dbReference type="PANTHER" id="PTHR10628:SF30">
    <property type="entry name" value="EXO-ALPHA-SIALIDASE"/>
    <property type="match status" value="1"/>
</dbReference>
<dbReference type="Proteomes" id="UP000007350">
    <property type="component" value="Unassembled WGS sequence"/>
</dbReference>
<evidence type="ECO:0000313" key="5">
    <source>
        <dbReference type="Proteomes" id="UP000007350"/>
    </source>
</evidence>
<dbReference type="Pfam" id="PF13859">
    <property type="entry name" value="BNR_3"/>
    <property type="match status" value="1"/>
</dbReference>
<accession>K2M224</accession>
<dbReference type="CDD" id="cd15482">
    <property type="entry name" value="Sialidase_non-viral"/>
    <property type="match status" value="1"/>
</dbReference>
<dbReference type="GO" id="GO:0006689">
    <property type="term" value="P:ganglioside catabolic process"/>
    <property type="evidence" value="ECO:0007669"/>
    <property type="project" value="TreeGrafter"/>
</dbReference>
<gene>
    <name evidence="4" type="ORF">MOQ_007239</name>
</gene>
<dbReference type="EMBL" id="AHKC01014289">
    <property type="protein sequence ID" value="EKF28993.1"/>
    <property type="molecule type" value="Genomic_DNA"/>
</dbReference>
<feature type="chain" id="PRO_5003860904" evidence="2">
    <location>
        <begin position="26"/>
        <end position="392"/>
    </location>
</feature>
<dbReference type="AlphaFoldDB" id="K2M224"/>
<dbReference type="GO" id="GO:0004308">
    <property type="term" value="F:exo-alpha-sialidase activity"/>
    <property type="evidence" value="ECO:0007669"/>
    <property type="project" value="InterPro"/>
</dbReference>
<dbReference type="GO" id="GO:0009313">
    <property type="term" value="P:oligosaccharide catabolic process"/>
    <property type="evidence" value="ECO:0007669"/>
    <property type="project" value="TreeGrafter"/>
</dbReference>
<evidence type="ECO:0000256" key="1">
    <source>
        <dbReference type="ARBA" id="ARBA00022737"/>
    </source>
</evidence>
<comment type="caution">
    <text evidence="4">The sequence shown here is derived from an EMBL/GenBank/DDBJ whole genome shotgun (WGS) entry which is preliminary data.</text>
</comment>
<organism evidence="4 5">
    <name type="scientific">Trypanosoma cruzi marinkellei</name>
    <dbReference type="NCBI Taxonomy" id="85056"/>
    <lineage>
        <taxon>Eukaryota</taxon>
        <taxon>Discoba</taxon>
        <taxon>Euglenozoa</taxon>
        <taxon>Kinetoplastea</taxon>
        <taxon>Metakinetoplastina</taxon>
        <taxon>Trypanosomatida</taxon>
        <taxon>Trypanosomatidae</taxon>
        <taxon>Trypanosoma</taxon>
        <taxon>Schizotrypanum</taxon>
    </lineage>
</organism>
<feature type="signal peptide" evidence="2">
    <location>
        <begin position="1"/>
        <end position="25"/>
    </location>
</feature>
<dbReference type="PANTHER" id="PTHR10628">
    <property type="entry name" value="SIALIDASE"/>
    <property type="match status" value="1"/>
</dbReference>
<dbReference type="GO" id="GO:0016020">
    <property type="term" value="C:membrane"/>
    <property type="evidence" value="ECO:0007669"/>
    <property type="project" value="TreeGrafter"/>
</dbReference>
<keyword evidence="1" id="KW-0677">Repeat</keyword>
<dbReference type="InterPro" id="IPR036278">
    <property type="entry name" value="Sialidase_sf"/>
</dbReference>
<dbReference type="InterPro" id="IPR008377">
    <property type="entry name" value="Sialidase_trypan"/>
</dbReference>
<dbReference type="InterPro" id="IPR026856">
    <property type="entry name" value="Sialidase_fam"/>
</dbReference>
<evidence type="ECO:0000259" key="3">
    <source>
        <dbReference type="Pfam" id="PF13859"/>
    </source>
</evidence>
<keyword evidence="2" id="KW-0732">Signal</keyword>
<proteinExistence type="predicted"/>
<evidence type="ECO:0000256" key="2">
    <source>
        <dbReference type="SAM" id="SignalP"/>
    </source>
</evidence>
<keyword evidence="5" id="KW-1185">Reference proteome</keyword>
<sequence length="392" mass="42417">MSRRVFTSAVLLLFVVMCCGIGVAATEKNNVRTTLFTKGDLLNDTENANLSQAFDSFRAPSLVEAKGVVVAIVEAHYKNTTDVHYVGLAAKSMKSDGGAWTNGTAIVFDHYDANISRLLSPTSIVDGGDIRVLVGGYGTSGAPLTDLADGYWKPRMAGGWISNGSDGQLEFKWSPVLSTSGITYDFWGYGSTDPKSFKQFLGGGGAGIQLDDGSYVLPTQALNKDKKRFSLVILARKTTYGWRTSNDMSDDDCIQPAVLEWKDKSLLMMTSCGDGSRRVYWSSGMGTWWTEEYDTLSRVWGNSRTRKGHGVQGGFVSATIGGQKVILVSQPVYSGEAGKEAGRLHLWLTDLQRIYDFGPISAGNENVAASTLLYAADKTPSSKEPKDVKGKL</sequence>
<dbReference type="Gene3D" id="2.120.10.10">
    <property type="match status" value="1"/>
</dbReference>
<reference evidence="4 5" key="1">
    <citation type="journal article" date="2012" name="BMC Genomics">
        <title>Comparative genomic analysis of human infective Trypanosoma cruzi lineages with the bat-restricted subspecies T. cruzi marinkellei.</title>
        <authorList>
            <person name="Franzen O."/>
            <person name="Talavera-Lopez C."/>
            <person name="Ochaya S."/>
            <person name="Butler C.E."/>
            <person name="Messenger L.A."/>
            <person name="Lewis M.D."/>
            <person name="Llewellyn M.S."/>
            <person name="Marinkelle C.J."/>
            <person name="Tyler K.M."/>
            <person name="Miles M.A."/>
            <person name="Andersson B."/>
        </authorList>
    </citation>
    <scope>NUCLEOTIDE SEQUENCE [LARGE SCALE GENOMIC DNA]</scope>
    <source>
        <strain evidence="4 5">B7</strain>
    </source>
</reference>
<evidence type="ECO:0000313" key="4">
    <source>
        <dbReference type="EMBL" id="EKF28993.1"/>
    </source>
</evidence>